<evidence type="ECO:0000313" key="2">
    <source>
        <dbReference type="EMBL" id="MCI95480.1"/>
    </source>
</evidence>
<evidence type="ECO:0000313" key="3">
    <source>
        <dbReference type="Proteomes" id="UP000265520"/>
    </source>
</evidence>
<sequence>SKKQRRSVEGGGHSADRRRSGVVSAAQWFLR</sequence>
<feature type="region of interest" description="Disordered" evidence="1">
    <location>
        <begin position="1"/>
        <end position="24"/>
    </location>
</feature>
<keyword evidence="3" id="KW-1185">Reference proteome</keyword>
<dbReference type="EMBL" id="LXQA011388189">
    <property type="protein sequence ID" value="MCI95480.1"/>
    <property type="molecule type" value="Genomic_DNA"/>
</dbReference>
<name>A0A392W9T7_9FABA</name>
<comment type="caution">
    <text evidence="2">The sequence shown here is derived from an EMBL/GenBank/DDBJ whole genome shotgun (WGS) entry which is preliminary data.</text>
</comment>
<reference evidence="2 3" key="1">
    <citation type="journal article" date="2018" name="Front. Plant Sci.">
        <title>Red Clover (Trifolium pratense) and Zigzag Clover (T. medium) - A Picture of Genomic Similarities and Differences.</title>
        <authorList>
            <person name="Dluhosova J."/>
            <person name="Istvanek J."/>
            <person name="Nedelnik J."/>
            <person name="Repkova J."/>
        </authorList>
    </citation>
    <scope>NUCLEOTIDE SEQUENCE [LARGE SCALE GENOMIC DNA]</scope>
    <source>
        <strain evidence="3">cv. 10/8</strain>
        <tissue evidence="2">Leaf</tissue>
    </source>
</reference>
<feature type="non-terminal residue" evidence="2">
    <location>
        <position position="1"/>
    </location>
</feature>
<organism evidence="2 3">
    <name type="scientific">Trifolium medium</name>
    <dbReference type="NCBI Taxonomy" id="97028"/>
    <lineage>
        <taxon>Eukaryota</taxon>
        <taxon>Viridiplantae</taxon>
        <taxon>Streptophyta</taxon>
        <taxon>Embryophyta</taxon>
        <taxon>Tracheophyta</taxon>
        <taxon>Spermatophyta</taxon>
        <taxon>Magnoliopsida</taxon>
        <taxon>eudicotyledons</taxon>
        <taxon>Gunneridae</taxon>
        <taxon>Pentapetalae</taxon>
        <taxon>rosids</taxon>
        <taxon>fabids</taxon>
        <taxon>Fabales</taxon>
        <taxon>Fabaceae</taxon>
        <taxon>Papilionoideae</taxon>
        <taxon>50 kb inversion clade</taxon>
        <taxon>NPAAA clade</taxon>
        <taxon>Hologalegina</taxon>
        <taxon>IRL clade</taxon>
        <taxon>Trifolieae</taxon>
        <taxon>Trifolium</taxon>
    </lineage>
</organism>
<accession>A0A392W9T7</accession>
<evidence type="ECO:0000256" key="1">
    <source>
        <dbReference type="SAM" id="MobiDB-lite"/>
    </source>
</evidence>
<protein>
    <submittedName>
        <fullName evidence="2">Uncharacterized protein</fullName>
    </submittedName>
</protein>
<proteinExistence type="predicted"/>
<dbReference type="AlphaFoldDB" id="A0A392W9T7"/>
<dbReference type="Proteomes" id="UP000265520">
    <property type="component" value="Unassembled WGS sequence"/>
</dbReference>